<feature type="transmembrane region" description="Helical" evidence="6">
    <location>
        <begin position="147"/>
        <end position="169"/>
    </location>
</feature>
<feature type="transmembrane region" description="Helical" evidence="6">
    <location>
        <begin position="40"/>
        <end position="62"/>
    </location>
</feature>
<proteinExistence type="predicted"/>
<feature type="transmembrane region" description="Helical" evidence="6">
    <location>
        <begin position="224"/>
        <end position="245"/>
    </location>
</feature>
<organism evidence="7 8">
    <name type="scientific">Nocardioides aestuarii</name>
    <dbReference type="NCBI Taxonomy" id="252231"/>
    <lineage>
        <taxon>Bacteria</taxon>
        <taxon>Bacillati</taxon>
        <taxon>Actinomycetota</taxon>
        <taxon>Actinomycetes</taxon>
        <taxon>Propionibacteriales</taxon>
        <taxon>Nocardioidaceae</taxon>
        <taxon>Nocardioides</taxon>
    </lineage>
</organism>
<keyword evidence="2" id="KW-1003">Cell membrane</keyword>
<evidence type="ECO:0000256" key="5">
    <source>
        <dbReference type="ARBA" id="ARBA00023136"/>
    </source>
</evidence>
<keyword evidence="5 6" id="KW-0472">Membrane</keyword>
<evidence type="ECO:0000256" key="3">
    <source>
        <dbReference type="ARBA" id="ARBA00022692"/>
    </source>
</evidence>
<accession>A0ABW4TLP9</accession>
<evidence type="ECO:0000256" key="4">
    <source>
        <dbReference type="ARBA" id="ARBA00022989"/>
    </source>
</evidence>
<protein>
    <submittedName>
        <fullName evidence="7">YihY/virulence factor BrkB family protein</fullName>
    </submittedName>
</protein>
<evidence type="ECO:0000313" key="7">
    <source>
        <dbReference type="EMBL" id="MFD1947612.1"/>
    </source>
</evidence>
<feature type="transmembrane region" description="Helical" evidence="6">
    <location>
        <begin position="257"/>
        <end position="281"/>
    </location>
</feature>
<evidence type="ECO:0000313" key="8">
    <source>
        <dbReference type="Proteomes" id="UP001597351"/>
    </source>
</evidence>
<keyword evidence="8" id="KW-1185">Reference proteome</keyword>
<dbReference type="PANTHER" id="PTHR30213:SF0">
    <property type="entry name" value="UPF0761 MEMBRANE PROTEIN YIHY"/>
    <property type="match status" value="1"/>
</dbReference>
<keyword evidence="4 6" id="KW-1133">Transmembrane helix</keyword>
<keyword evidence="3 6" id="KW-0812">Transmembrane</keyword>
<gene>
    <name evidence="7" type="ORF">ACFSDE_12485</name>
</gene>
<dbReference type="PIRSF" id="PIRSF035875">
    <property type="entry name" value="RNase_BN"/>
    <property type="match status" value="1"/>
</dbReference>
<dbReference type="EMBL" id="JBHUGD010000003">
    <property type="protein sequence ID" value="MFD1947612.1"/>
    <property type="molecule type" value="Genomic_DNA"/>
</dbReference>
<dbReference type="InterPro" id="IPR017039">
    <property type="entry name" value="Virul_fac_BrkB"/>
</dbReference>
<dbReference type="PANTHER" id="PTHR30213">
    <property type="entry name" value="INNER MEMBRANE PROTEIN YHJD"/>
    <property type="match status" value="1"/>
</dbReference>
<comment type="subcellular location">
    <subcellularLocation>
        <location evidence="1">Cell membrane</location>
        <topology evidence="1">Multi-pass membrane protein</topology>
    </subcellularLocation>
</comment>
<comment type="caution">
    <text evidence="7">The sequence shown here is derived from an EMBL/GenBank/DDBJ whole genome shotgun (WGS) entry which is preliminary data.</text>
</comment>
<dbReference type="Proteomes" id="UP001597351">
    <property type="component" value="Unassembled WGS sequence"/>
</dbReference>
<dbReference type="Pfam" id="PF03631">
    <property type="entry name" value="Virul_fac_BrkB"/>
    <property type="match status" value="1"/>
</dbReference>
<name>A0ABW4TLP9_9ACTN</name>
<sequence length="308" mass="32803">MRSLVERLPGPVRAGVELAERATRDAVADRVPGLAAEATLFVLISLPALLLVVLGSLGFVAARLGPAGQEELDRLVYDVPRTFLSSTTYESYADIVAQVLDAGRVDVIGIGAVLALWTGSRATSRVLETLVIVYDIESPRPGWRRRLLALGLTAGALLAAVALLPLLVLGPRLVEYVAPDTIATATLTAFGWAYWPALGALVLAGLTTLFHVGVPWHTPWRRDLPGAVLAMVVWLVAAAALRVYLALSVLGGDEAVYGQLGTPIAVVLWLYVSSIAVLLGAELNAEIEKRWPTIERAEQQAAVDQHTG</sequence>
<evidence type="ECO:0000256" key="2">
    <source>
        <dbReference type="ARBA" id="ARBA00022475"/>
    </source>
</evidence>
<dbReference type="RefSeq" id="WP_343918853.1">
    <property type="nucleotide sequence ID" value="NZ_BAAAJT010000002.1"/>
</dbReference>
<reference evidence="8" key="1">
    <citation type="journal article" date="2019" name="Int. J. Syst. Evol. Microbiol.">
        <title>The Global Catalogue of Microorganisms (GCM) 10K type strain sequencing project: providing services to taxonomists for standard genome sequencing and annotation.</title>
        <authorList>
            <consortium name="The Broad Institute Genomics Platform"/>
            <consortium name="The Broad Institute Genome Sequencing Center for Infectious Disease"/>
            <person name="Wu L."/>
            <person name="Ma J."/>
        </authorList>
    </citation>
    <scope>NUCLEOTIDE SEQUENCE [LARGE SCALE GENOMIC DNA]</scope>
    <source>
        <strain evidence="8">CGMCC 1.12477</strain>
    </source>
</reference>
<feature type="transmembrane region" description="Helical" evidence="6">
    <location>
        <begin position="189"/>
        <end position="212"/>
    </location>
</feature>
<evidence type="ECO:0000256" key="6">
    <source>
        <dbReference type="SAM" id="Phobius"/>
    </source>
</evidence>
<evidence type="ECO:0000256" key="1">
    <source>
        <dbReference type="ARBA" id="ARBA00004651"/>
    </source>
</evidence>